<keyword evidence="9" id="KW-1185">Reference proteome</keyword>
<dbReference type="GeneID" id="111490053"/>
<evidence type="ECO:0000256" key="3">
    <source>
        <dbReference type="ARBA" id="ARBA00022782"/>
    </source>
</evidence>
<keyword evidence="6" id="KW-0539">Nucleus</keyword>
<organism evidence="9 10">
    <name type="scientific">Cucurbita maxima</name>
    <name type="common">Pumpkin</name>
    <name type="synonym">Winter squash</name>
    <dbReference type="NCBI Taxonomy" id="3661"/>
    <lineage>
        <taxon>Eukaryota</taxon>
        <taxon>Viridiplantae</taxon>
        <taxon>Streptophyta</taxon>
        <taxon>Embryophyta</taxon>
        <taxon>Tracheophyta</taxon>
        <taxon>Spermatophyta</taxon>
        <taxon>Magnoliopsida</taxon>
        <taxon>eudicotyledons</taxon>
        <taxon>Gunneridae</taxon>
        <taxon>Pentapetalae</taxon>
        <taxon>rosids</taxon>
        <taxon>fabids</taxon>
        <taxon>Cucurbitales</taxon>
        <taxon>Cucurbitaceae</taxon>
        <taxon>Cucurbiteae</taxon>
        <taxon>Cucurbita</taxon>
    </lineage>
</organism>
<feature type="domain" description="Myb-like" evidence="8">
    <location>
        <begin position="139"/>
        <end position="188"/>
    </location>
</feature>
<evidence type="ECO:0000256" key="2">
    <source>
        <dbReference type="ARBA" id="ARBA00022473"/>
    </source>
</evidence>
<dbReference type="OrthoDB" id="551907at2759"/>
<gene>
    <name evidence="10" type="primary">LOC111490053</name>
</gene>
<dbReference type="Gene3D" id="1.10.10.60">
    <property type="entry name" value="Homeodomain-like"/>
    <property type="match status" value="1"/>
</dbReference>
<dbReference type="FunFam" id="1.10.10.60:FF:000002">
    <property type="entry name" value="Myb family transcription factor"/>
    <property type="match status" value="1"/>
</dbReference>
<evidence type="ECO:0000256" key="7">
    <source>
        <dbReference type="SAM" id="MobiDB-lite"/>
    </source>
</evidence>
<dbReference type="NCBIfam" id="TIGR01557">
    <property type="entry name" value="myb_SHAQKYF"/>
    <property type="match status" value="1"/>
</dbReference>
<evidence type="ECO:0000259" key="8">
    <source>
        <dbReference type="Pfam" id="PF00249"/>
    </source>
</evidence>
<evidence type="ECO:0000313" key="9">
    <source>
        <dbReference type="Proteomes" id="UP000504608"/>
    </source>
</evidence>
<comment type="subcellular location">
    <subcellularLocation>
        <location evidence="1">Nucleus</location>
    </subcellularLocation>
</comment>
<feature type="region of interest" description="Disordered" evidence="7">
    <location>
        <begin position="196"/>
        <end position="218"/>
    </location>
</feature>
<evidence type="ECO:0000256" key="4">
    <source>
        <dbReference type="ARBA" id="ARBA00023015"/>
    </source>
</evidence>
<evidence type="ECO:0000256" key="6">
    <source>
        <dbReference type="ARBA" id="ARBA00023242"/>
    </source>
</evidence>
<protein>
    <submittedName>
        <fullName evidence="10">Transcription repressor KAN1-like isoform X1</fullName>
    </submittedName>
</protein>
<name>A0A6J1JVB4_CUCMA</name>
<feature type="compositionally biased region" description="Low complexity" evidence="7">
    <location>
        <begin position="27"/>
        <end position="39"/>
    </location>
</feature>
<dbReference type="GO" id="GO:0005634">
    <property type="term" value="C:nucleus"/>
    <property type="evidence" value="ECO:0007669"/>
    <property type="project" value="UniProtKB-SubCell"/>
</dbReference>
<dbReference type="GO" id="GO:0006355">
    <property type="term" value="P:regulation of DNA-templated transcription"/>
    <property type="evidence" value="ECO:0007669"/>
    <property type="project" value="InterPro"/>
</dbReference>
<feature type="compositionally biased region" description="Polar residues" evidence="7">
    <location>
        <begin position="13"/>
        <end position="26"/>
    </location>
</feature>
<dbReference type="RefSeq" id="XP_022994267.1">
    <property type="nucleotide sequence ID" value="XM_023138499.1"/>
</dbReference>
<sequence length="277" mass="30961">MLGKDINVPDLSLQISPPKTDPSTSFDVQQQTQTPPVDTELSLSNNSMASVDKLADRFRPIRGIPIYSNGLLSSSSTYLNQTQTMSSLSSLSSSPSLNQFIVQNHQNPLFGVSNFWCSNNRSRWFMPRIQSRRSSRAPRMRWTSSLHARFIRAVELLGGHERATPKSVLELMDAKDLTLAHVKSHLQMFRTVKNTDKQTGSSEGYGEEDFLPATPTPHHEATCLLNHRRGLTASLEPHVNGSSPSINYHSNSSRRAWEEGFPRSANGFGSEINRENH</sequence>
<evidence type="ECO:0000256" key="5">
    <source>
        <dbReference type="ARBA" id="ARBA00023163"/>
    </source>
</evidence>
<dbReference type="GO" id="GO:0000976">
    <property type="term" value="F:transcription cis-regulatory region binding"/>
    <property type="evidence" value="ECO:0007669"/>
    <property type="project" value="InterPro"/>
</dbReference>
<keyword evidence="4" id="KW-0805">Transcription regulation</keyword>
<dbReference type="GO" id="GO:0010158">
    <property type="term" value="P:abaxial cell fate specification"/>
    <property type="evidence" value="ECO:0007669"/>
    <property type="project" value="InterPro"/>
</dbReference>
<reference evidence="10" key="1">
    <citation type="submission" date="2025-08" db="UniProtKB">
        <authorList>
            <consortium name="RefSeq"/>
        </authorList>
    </citation>
    <scope>IDENTIFICATION</scope>
    <source>
        <tissue evidence="10">Young leaves</tissue>
    </source>
</reference>
<dbReference type="Proteomes" id="UP000504608">
    <property type="component" value="Unplaced"/>
</dbReference>
<dbReference type="AlphaFoldDB" id="A0A6J1JVB4"/>
<evidence type="ECO:0000256" key="1">
    <source>
        <dbReference type="ARBA" id="ARBA00004123"/>
    </source>
</evidence>
<dbReference type="InterPro" id="IPR006447">
    <property type="entry name" value="Myb_dom_plants"/>
</dbReference>
<dbReference type="InterPro" id="IPR009057">
    <property type="entry name" value="Homeodomain-like_sf"/>
</dbReference>
<dbReference type="SUPFAM" id="SSF46689">
    <property type="entry name" value="Homeodomain-like"/>
    <property type="match status" value="1"/>
</dbReference>
<proteinExistence type="predicted"/>
<evidence type="ECO:0000313" key="10">
    <source>
        <dbReference type="RefSeq" id="XP_022994267.1"/>
    </source>
</evidence>
<feature type="region of interest" description="Disordered" evidence="7">
    <location>
        <begin position="1"/>
        <end position="39"/>
    </location>
</feature>
<keyword evidence="5" id="KW-0804">Transcription</keyword>
<dbReference type="InterPro" id="IPR044847">
    <property type="entry name" value="KAN_fam"/>
</dbReference>
<dbReference type="PANTHER" id="PTHR31496">
    <property type="entry name" value="TRANSCRIPTION FACTOR KAN2-RELATED"/>
    <property type="match status" value="1"/>
</dbReference>
<dbReference type="Pfam" id="PF00249">
    <property type="entry name" value="Myb_DNA-binding"/>
    <property type="match status" value="1"/>
</dbReference>
<accession>A0A6J1JVB4</accession>
<keyword evidence="3" id="KW-0221">Differentiation</keyword>
<dbReference type="InterPro" id="IPR001005">
    <property type="entry name" value="SANT/Myb"/>
</dbReference>
<keyword evidence="2" id="KW-0217">Developmental protein</keyword>
<dbReference type="PANTHER" id="PTHR31496:SF25">
    <property type="entry name" value="TRANSCRIPTION FACTOR KAN3-RELATED"/>
    <property type="match status" value="1"/>
</dbReference>
<dbReference type="KEGG" id="cmax:111490053"/>